<proteinExistence type="predicted"/>
<reference evidence="2 3" key="2">
    <citation type="submission" date="2009-03" db="EMBL/GenBank/DDBJ databases">
        <title>Draft genome sequence of Roseburia inulinivorans (DSM 16841).</title>
        <authorList>
            <person name="Sudarsanam P."/>
            <person name="Ley R."/>
            <person name="Guruge J."/>
            <person name="Turnbaugh P.J."/>
            <person name="Mahowald M."/>
            <person name="Liep D."/>
            <person name="Gordon J."/>
        </authorList>
    </citation>
    <scope>NUCLEOTIDE SEQUENCE [LARGE SCALE GENOMIC DNA]</scope>
    <source>
        <strain evidence="2 3">DSM 16841</strain>
    </source>
</reference>
<dbReference type="SUPFAM" id="SSF54001">
    <property type="entry name" value="Cysteine proteinases"/>
    <property type="match status" value="1"/>
</dbReference>
<dbReference type="PANTHER" id="PTHR46333">
    <property type="entry name" value="CYTOKINESIS PROTEIN 3"/>
    <property type="match status" value="1"/>
</dbReference>
<dbReference type="Pfam" id="PF01841">
    <property type="entry name" value="Transglut_core"/>
    <property type="match status" value="1"/>
</dbReference>
<dbReference type="InterPro" id="IPR052557">
    <property type="entry name" value="CAP/Cytokinesis_protein"/>
</dbReference>
<sequence length="414" mass="46513">MHLTGESGEKKIFSYVAGSAACAALILLSGCQQTTNQLSDITRYVEEKIAEGKGTEVKSKEQETDTEQAAVCGETEKQAEPSVEKQSVDCYVYQTLPEEVRTVYDEVYDAILYEKEDVALSTLDNEVLHQAYVSVMADHGGLFWVSGYTYTQYTRGEKLVDLHFTPKFTMTDAERMDMQAQIDETVSQILAGIDAQAQDYDKAKYVFDYLASNVAYSTGAPDNQNIISVFVNGETVCQGYAAATQYLLEKLDIPCAVVAGTADGQSHAWNLVKLDGEYYYIDTTWGNATYSGDGMGLDSFINYNYFAVTTEELQKTHQPNDDIIVPVCQAVKDNYYVHENLYFDTWDADSIGNVYRAAYERGDGFCSVRFADRELYEQAFSYFITDQKIVHYCKGLTSLYYLEDSDQNVLTIKF</sequence>
<dbReference type="InterPro" id="IPR002931">
    <property type="entry name" value="Transglutaminase-like"/>
</dbReference>
<dbReference type="Gene3D" id="3.10.620.30">
    <property type="match status" value="1"/>
</dbReference>
<dbReference type="GO" id="GO:0005737">
    <property type="term" value="C:cytoplasm"/>
    <property type="evidence" value="ECO:0007669"/>
    <property type="project" value="TreeGrafter"/>
</dbReference>
<dbReference type="InterPro" id="IPR038765">
    <property type="entry name" value="Papain-like_cys_pep_sf"/>
</dbReference>
<dbReference type="AlphaFoldDB" id="C0FVT5"/>
<accession>C0FVT5</accession>
<dbReference type="SMART" id="SM00460">
    <property type="entry name" value="TGc"/>
    <property type="match status" value="1"/>
</dbReference>
<comment type="caution">
    <text evidence="2">The sequence shown here is derived from an EMBL/GenBank/DDBJ whole genome shotgun (WGS) entry which is preliminary data.</text>
</comment>
<protein>
    <recommendedName>
        <fullName evidence="1">Transglutaminase-like domain-containing protein</fullName>
    </recommendedName>
</protein>
<reference evidence="2 3" key="1">
    <citation type="submission" date="2009-02" db="EMBL/GenBank/DDBJ databases">
        <authorList>
            <person name="Fulton L."/>
            <person name="Clifton S."/>
            <person name="Fulton B."/>
            <person name="Xu J."/>
            <person name="Minx P."/>
            <person name="Pepin K.H."/>
            <person name="Johnson M."/>
            <person name="Bhonagiri V."/>
            <person name="Nash W.E."/>
            <person name="Mardis E.R."/>
            <person name="Wilson R.K."/>
        </authorList>
    </citation>
    <scope>NUCLEOTIDE SEQUENCE [LARGE SCALE GENOMIC DNA]</scope>
    <source>
        <strain evidence="2 3">DSM 16841</strain>
    </source>
</reference>
<dbReference type="PANTHER" id="PTHR46333:SF2">
    <property type="entry name" value="CYTOKINESIS PROTEIN 3"/>
    <property type="match status" value="1"/>
</dbReference>
<evidence type="ECO:0000313" key="2">
    <source>
        <dbReference type="EMBL" id="EEG93272.1"/>
    </source>
</evidence>
<dbReference type="EMBL" id="ACFY01000110">
    <property type="protein sequence ID" value="EEG93272.1"/>
    <property type="molecule type" value="Genomic_DNA"/>
</dbReference>
<name>C0FVT5_9FIRM</name>
<gene>
    <name evidence="2" type="ORF">ROSEINA2194_02860</name>
</gene>
<evidence type="ECO:0000259" key="1">
    <source>
        <dbReference type="SMART" id="SM00460"/>
    </source>
</evidence>
<dbReference type="Proteomes" id="UP000003561">
    <property type="component" value="Unassembled WGS sequence"/>
</dbReference>
<dbReference type="eggNOG" id="COG5279">
    <property type="taxonomic scope" value="Bacteria"/>
</dbReference>
<evidence type="ECO:0000313" key="3">
    <source>
        <dbReference type="Proteomes" id="UP000003561"/>
    </source>
</evidence>
<feature type="domain" description="Transglutaminase-like" evidence="1">
    <location>
        <begin position="229"/>
        <end position="285"/>
    </location>
</feature>
<organism evidence="2 3">
    <name type="scientific">Roseburia inulinivorans DSM 16841</name>
    <dbReference type="NCBI Taxonomy" id="622312"/>
    <lineage>
        <taxon>Bacteria</taxon>
        <taxon>Bacillati</taxon>
        <taxon>Bacillota</taxon>
        <taxon>Clostridia</taxon>
        <taxon>Lachnospirales</taxon>
        <taxon>Lachnospiraceae</taxon>
        <taxon>Roseburia</taxon>
    </lineage>
</organism>